<dbReference type="PIRSF" id="PIRSF017393">
    <property type="entry name" value="MTase_SAV2177"/>
    <property type="match status" value="1"/>
</dbReference>
<name>A0A840W4Y4_9ACTN</name>
<dbReference type="AlphaFoldDB" id="A0A840W4Y4"/>
<keyword evidence="3" id="KW-1185">Reference proteome</keyword>
<organism evidence="2 3">
    <name type="scientific">Nocardiopsis metallicus</name>
    <dbReference type="NCBI Taxonomy" id="179819"/>
    <lineage>
        <taxon>Bacteria</taxon>
        <taxon>Bacillati</taxon>
        <taxon>Actinomycetota</taxon>
        <taxon>Actinomycetes</taxon>
        <taxon>Streptosporangiales</taxon>
        <taxon>Nocardiopsidaceae</taxon>
        <taxon>Nocardiopsis</taxon>
    </lineage>
</organism>
<evidence type="ECO:0008006" key="4">
    <source>
        <dbReference type="Google" id="ProtNLM"/>
    </source>
</evidence>
<proteinExistence type="predicted"/>
<evidence type="ECO:0000313" key="3">
    <source>
        <dbReference type="Proteomes" id="UP000579647"/>
    </source>
</evidence>
<feature type="region of interest" description="Disordered" evidence="1">
    <location>
        <begin position="245"/>
        <end position="266"/>
    </location>
</feature>
<protein>
    <recommendedName>
        <fullName evidence="4">S-adenosyl methyltransferase</fullName>
    </recommendedName>
</protein>
<dbReference type="EMBL" id="JACHDO010000001">
    <property type="protein sequence ID" value="MBB5491999.1"/>
    <property type="molecule type" value="Genomic_DNA"/>
</dbReference>
<reference evidence="2 3" key="1">
    <citation type="submission" date="2020-08" db="EMBL/GenBank/DDBJ databases">
        <title>Sequencing the genomes of 1000 actinobacteria strains.</title>
        <authorList>
            <person name="Klenk H.-P."/>
        </authorList>
    </citation>
    <scope>NUCLEOTIDE SEQUENCE [LARGE SCALE GENOMIC DNA]</scope>
    <source>
        <strain evidence="2 3">DSM 44598</strain>
    </source>
</reference>
<gene>
    <name evidence="2" type="ORF">HNR07_003136</name>
</gene>
<dbReference type="InterPro" id="IPR006764">
    <property type="entry name" value="SAM_dep_MeTrfase_SAV2177_type"/>
</dbReference>
<evidence type="ECO:0000256" key="1">
    <source>
        <dbReference type="SAM" id="MobiDB-lite"/>
    </source>
</evidence>
<dbReference type="RefSeq" id="WP_184365576.1">
    <property type="nucleotide sequence ID" value="NZ_BAAAKM010000015.1"/>
</dbReference>
<evidence type="ECO:0000313" key="2">
    <source>
        <dbReference type="EMBL" id="MBB5491999.1"/>
    </source>
</evidence>
<dbReference type="SUPFAM" id="SSF53335">
    <property type="entry name" value="S-adenosyl-L-methionine-dependent methyltransferases"/>
    <property type="match status" value="1"/>
</dbReference>
<dbReference type="Proteomes" id="UP000579647">
    <property type="component" value="Unassembled WGS sequence"/>
</dbReference>
<accession>A0A840W4Y4</accession>
<dbReference type="Gene3D" id="3.40.50.150">
    <property type="entry name" value="Vaccinia Virus protein VP39"/>
    <property type="match status" value="1"/>
</dbReference>
<sequence>MSTPSVPAGVDLSAPHSARVWNYWLGGKDNYPVDRELGDQILRIHPKIAVDARAGRAFLVRTITHLAREEGVRQFLDVGTGLPTHQNTHEIAQAAAPDARVVYVDNDPMVLAHARALLTGTAEGATEFVDQDLRETDQVLARAGELLDLDRPVGLSVIGTLGHIPTLKEAVDIVRAYLAGLPSGSFLVVADAVLPKEGSAADALDEWNKEAALAYRGHTPAEFASYFEGLELLEPGIGPSPLWRPEPVDVGDTPDTDMYGAVARKP</sequence>
<comment type="caution">
    <text evidence="2">The sequence shown here is derived from an EMBL/GenBank/DDBJ whole genome shotgun (WGS) entry which is preliminary data.</text>
</comment>
<dbReference type="Pfam" id="PF04672">
    <property type="entry name" value="Methyltransf_19"/>
    <property type="match status" value="1"/>
</dbReference>
<dbReference type="InterPro" id="IPR029063">
    <property type="entry name" value="SAM-dependent_MTases_sf"/>
</dbReference>